<gene>
    <name evidence="1" type="ORF">SM611_27320</name>
</gene>
<dbReference type="RefSeq" id="WP_371952995.1">
    <property type="nucleotide sequence ID" value="NZ_JAXCEI010000013.1"/>
</dbReference>
<sequence>MNAKNAVRRSLNPRAAGWWVGVALRRNVRPAKRNPAMPPVKGTQFPAVVMALQSVLRQRST</sequence>
<organism evidence="1 2">
    <name type="scientific">Actinomadura monticuli</name>
    <dbReference type="NCBI Taxonomy" id="3097367"/>
    <lineage>
        <taxon>Bacteria</taxon>
        <taxon>Bacillati</taxon>
        <taxon>Actinomycetota</taxon>
        <taxon>Actinomycetes</taxon>
        <taxon>Streptosporangiales</taxon>
        <taxon>Thermomonosporaceae</taxon>
        <taxon>Actinomadura</taxon>
    </lineage>
</organism>
<evidence type="ECO:0000313" key="2">
    <source>
        <dbReference type="Proteomes" id="UP001569963"/>
    </source>
</evidence>
<protein>
    <submittedName>
        <fullName evidence="1">Uncharacterized protein</fullName>
    </submittedName>
</protein>
<name>A0ABV4QHL5_9ACTN</name>
<comment type="caution">
    <text evidence="1">The sequence shown here is derived from an EMBL/GenBank/DDBJ whole genome shotgun (WGS) entry which is preliminary data.</text>
</comment>
<proteinExistence type="predicted"/>
<evidence type="ECO:0000313" key="1">
    <source>
        <dbReference type="EMBL" id="MFA1542662.1"/>
    </source>
</evidence>
<keyword evidence="2" id="KW-1185">Reference proteome</keyword>
<dbReference type="EMBL" id="JAXCEI010000013">
    <property type="protein sequence ID" value="MFA1542662.1"/>
    <property type="molecule type" value="Genomic_DNA"/>
</dbReference>
<reference evidence="1 2" key="1">
    <citation type="submission" date="2023-11" db="EMBL/GenBank/DDBJ databases">
        <title>Actinomadura monticuli sp. nov., isolated from volcanic ash.</title>
        <authorList>
            <person name="Lee S.D."/>
            <person name="Yang H."/>
            <person name="Kim I.S."/>
        </authorList>
    </citation>
    <scope>NUCLEOTIDE SEQUENCE [LARGE SCALE GENOMIC DNA]</scope>
    <source>
        <strain evidence="1 2">DLS-62</strain>
    </source>
</reference>
<dbReference type="Proteomes" id="UP001569963">
    <property type="component" value="Unassembled WGS sequence"/>
</dbReference>
<accession>A0ABV4QHL5</accession>